<reference evidence="3" key="1">
    <citation type="submission" date="2018-05" db="EMBL/GenBank/DDBJ databases">
        <authorList>
            <person name="Feng T."/>
        </authorList>
    </citation>
    <scope>NUCLEOTIDE SEQUENCE [LARGE SCALE GENOMIC DNA]</scope>
    <source>
        <strain evidence="3">S27</strain>
    </source>
</reference>
<name>A0A370MZ77_9BURK</name>
<evidence type="ECO:0000313" key="3">
    <source>
        <dbReference type="Proteomes" id="UP000254875"/>
    </source>
</evidence>
<accession>A0A370MZ77</accession>
<dbReference type="EMBL" id="QHKS01000031">
    <property type="protein sequence ID" value="RDJ98671.1"/>
    <property type="molecule type" value="Genomic_DNA"/>
</dbReference>
<proteinExistence type="predicted"/>
<keyword evidence="3" id="KW-1185">Reference proteome</keyword>
<comment type="caution">
    <text evidence="2">The sequence shown here is derived from an EMBL/GenBank/DDBJ whole genome shotgun (WGS) entry which is preliminary data.</text>
</comment>
<dbReference type="AlphaFoldDB" id="A0A370MZ77"/>
<feature type="region of interest" description="Disordered" evidence="1">
    <location>
        <begin position="186"/>
        <end position="209"/>
    </location>
</feature>
<sequence length="209" mass="22659">MRHPIGAEEVTMSKVSAESGVQALAELALSTIGDADVARMPAHSRAKLAPGFAALKSTAAHCRQRPMDRPKLMRTPQTRERLHRLRHELGRISPPPSTIEEARAEIIQAMARANLGAWRMPELTSDSALHHADGSVQIVLIAHVIVFNSTGAFQIVDTHPPGAPYFEMRGRDGAAFVPPCDMHAEADRNVGPPQDEICGRAGPAHLRRA</sequence>
<evidence type="ECO:0000256" key="1">
    <source>
        <dbReference type="SAM" id="MobiDB-lite"/>
    </source>
</evidence>
<organism evidence="2 3">
    <name type="scientific">Paraburkholderia lacunae</name>
    <dbReference type="NCBI Taxonomy" id="2211104"/>
    <lineage>
        <taxon>Bacteria</taxon>
        <taxon>Pseudomonadati</taxon>
        <taxon>Pseudomonadota</taxon>
        <taxon>Betaproteobacteria</taxon>
        <taxon>Burkholderiales</taxon>
        <taxon>Burkholderiaceae</taxon>
        <taxon>Paraburkholderia</taxon>
    </lineage>
</organism>
<protein>
    <submittedName>
        <fullName evidence="2">Uncharacterized protein</fullName>
    </submittedName>
</protein>
<gene>
    <name evidence="2" type="ORF">DLM46_32240</name>
</gene>
<dbReference type="Proteomes" id="UP000254875">
    <property type="component" value="Unassembled WGS sequence"/>
</dbReference>
<evidence type="ECO:0000313" key="2">
    <source>
        <dbReference type="EMBL" id="RDJ98671.1"/>
    </source>
</evidence>